<dbReference type="Proteomes" id="UP000470520">
    <property type="component" value="Unassembled WGS sequence"/>
</dbReference>
<gene>
    <name evidence="7" type="ORF">G3I21_25665</name>
</gene>
<dbReference type="GO" id="GO:0005524">
    <property type="term" value="F:ATP binding"/>
    <property type="evidence" value="ECO:0007669"/>
    <property type="project" value="UniProtKB-UniRule"/>
</dbReference>
<keyword evidence="1" id="KW-0436">Ligase</keyword>
<dbReference type="Pfam" id="PF18603">
    <property type="entry name" value="LAL_C2"/>
    <property type="match status" value="1"/>
</dbReference>
<dbReference type="AlphaFoldDB" id="A0A7K3QYR5"/>
<dbReference type="InterPro" id="IPR040570">
    <property type="entry name" value="LAL_C2"/>
</dbReference>
<dbReference type="PANTHER" id="PTHR43585:SF2">
    <property type="entry name" value="ATP-GRASP ENZYME FSQD"/>
    <property type="match status" value="1"/>
</dbReference>
<dbReference type="PROSITE" id="PS50975">
    <property type="entry name" value="ATP_GRASP"/>
    <property type="match status" value="1"/>
</dbReference>
<dbReference type="Gene3D" id="3.40.50.20">
    <property type="match status" value="1"/>
</dbReference>
<reference evidence="7 8" key="1">
    <citation type="submission" date="2020-01" db="EMBL/GenBank/DDBJ databases">
        <title>Insect and environment-associated Actinomycetes.</title>
        <authorList>
            <person name="Currrie C."/>
            <person name="Chevrette M."/>
            <person name="Carlson C."/>
            <person name="Stubbendieck R."/>
            <person name="Wendt-Pienkowski E."/>
        </authorList>
    </citation>
    <scope>NUCLEOTIDE SEQUENCE [LARGE SCALE GENOMIC DNA]</scope>
    <source>
        <strain evidence="7 8">SID7754</strain>
    </source>
</reference>
<keyword evidence="2 4" id="KW-0547">Nucleotide-binding</keyword>
<proteinExistence type="predicted"/>
<dbReference type="Pfam" id="PF13535">
    <property type="entry name" value="ATP-grasp_4"/>
    <property type="match status" value="1"/>
</dbReference>
<organism evidence="7 8">
    <name type="scientific">Streptomyces bauhiniae</name>
    <dbReference type="NCBI Taxonomy" id="2340725"/>
    <lineage>
        <taxon>Bacteria</taxon>
        <taxon>Bacillati</taxon>
        <taxon>Actinomycetota</taxon>
        <taxon>Actinomycetes</taxon>
        <taxon>Kitasatosporales</taxon>
        <taxon>Streptomycetaceae</taxon>
        <taxon>Streptomyces</taxon>
    </lineage>
</organism>
<evidence type="ECO:0000313" key="8">
    <source>
        <dbReference type="Proteomes" id="UP000470520"/>
    </source>
</evidence>
<dbReference type="InterPro" id="IPR052032">
    <property type="entry name" value="ATP-dep_AA_Ligase"/>
</dbReference>
<evidence type="ECO:0000313" key="7">
    <source>
        <dbReference type="EMBL" id="NEB95029.1"/>
    </source>
</evidence>
<evidence type="ECO:0000256" key="2">
    <source>
        <dbReference type="ARBA" id="ARBA00022741"/>
    </source>
</evidence>
<evidence type="ECO:0000256" key="3">
    <source>
        <dbReference type="ARBA" id="ARBA00022840"/>
    </source>
</evidence>
<keyword evidence="3 4" id="KW-0067">ATP-binding</keyword>
<dbReference type="GO" id="GO:0046872">
    <property type="term" value="F:metal ion binding"/>
    <property type="evidence" value="ECO:0007669"/>
    <property type="project" value="InterPro"/>
</dbReference>
<feature type="region of interest" description="Disordered" evidence="5">
    <location>
        <begin position="418"/>
        <end position="444"/>
    </location>
</feature>
<dbReference type="GO" id="GO:0016874">
    <property type="term" value="F:ligase activity"/>
    <property type="evidence" value="ECO:0007669"/>
    <property type="project" value="UniProtKB-KW"/>
</dbReference>
<dbReference type="RefSeq" id="WP_164193238.1">
    <property type="nucleotide sequence ID" value="NZ_JAAGMR010000286.1"/>
</dbReference>
<sequence length="444" mass="46119">MARPVLLLGTASTAARGVMTAARSLSVPVHLAVQRGGEEQVAHGLLGQCAGTVLTDFRRPAQAVGRLAEYCARQGIGGVAAEGECLAPLAAAVAAALGLPGHPPGRAADVRDRWRMVQSLLGHGVPVPRTLAVLSPRAAEARCRAAGLDFPVVVRPAQSWGAAGAAVVPSARELPEAVRRVLEPREDADYGIALAPVALVQEYVEGPEYRVESVLRAGCCVHLVMLRSLSEDGPVRRAAGYTLPAGLPGATALAVLAAVERGLAALGLRDGLVHTALRMTAAGPKLLTVGIAAPEEPVGQLIEYATGVSTARVYVQAVLGERPEIRPHGLRPSALRYITTSGHGVFQGLRGLLASPYVANVRSYLDPGSRVGGRQENPTGDVRTRVGHVTVTADDPDQADVRAAEALAAISTHVGAAVAGADRDAPPSRPHVPLTPIERQRLEE</sequence>
<dbReference type="SUPFAM" id="SSF56059">
    <property type="entry name" value="Glutathione synthetase ATP-binding domain-like"/>
    <property type="match status" value="1"/>
</dbReference>
<dbReference type="PANTHER" id="PTHR43585">
    <property type="entry name" value="FUMIPYRROLE BIOSYNTHESIS PROTEIN C"/>
    <property type="match status" value="1"/>
</dbReference>
<dbReference type="InterPro" id="IPR011761">
    <property type="entry name" value="ATP-grasp"/>
</dbReference>
<name>A0A7K3QYR5_9ACTN</name>
<evidence type="ECO:0000256" key="5">
    <source>
        <dbReference type="SAM" id="MobiDB-lite"/>
    </source>
</evidence>
<dbReference type="Gene3D" id="3.30.470.20">
    <property type="entry name" value="ATP-grasp fold, B domain"/>
    <property type="match status" value="1"/>
</dbReference>
<evidence type="ECO:0000259" key="6">
    <source>
        <dbReference type="PROSITE" id="PS50975"/>
    </source>
</evidence>
<protein>
    <submittedName>
        <fullName evidence="7">ATP-grasp domain-containing protein</fullName>
    </submittedName>
</protein>
<evidence type="ECO:0000256" key="4">
    <source>
        <dbReference type="PROSITE-ProRule" id="PRU00409"/>
    </source>
</evidence>
<accession>A0A7K3QYR5</accession>
<dbReference type="EMBL" id="JAAGMR010000286">
    <property type="protein sequence ID" value="NEB95029.1"/>
    <property type="molecule type" value="Genomic_DNA"/>
</dbReference>
<comment type="caution">
    <text evidence="7">The sequence shown here is derived from an EMBL/GenBank/DDBJ whole genome shotgun (WGS) entry which is preliminary data.</text>
</comment>
<feature type="domain" description="ATP-grasp" evidence="6">
    <location>
        <begin position="117"/>
        <end position="319"/>
    </location>
</feature>
<evidence type="ECO:0000256" key="1">
    <source>
        <dbReference type="ARBA" id="ARBA00022598"/>
    </source>
</evidence>